<dbReference type="KEGG" id="aamb:D1866_08060"/>
<dbReference type="InterPro" id="IPR001509">
    <property type="entry name" value="Epimerase_deHydtase"/>
</dbReference>
<dbReference type="PANTHER" id="PTHR43000">
    <property type="entry name" value="DTDP-D-GLUCOSE 4,6-DEHYDRATASE-RELATED"/>
    <property type="match status" value="1"/>
</dbReference>
<accession>A0A650CVR4</accession>
<dbReference type="InterPro" id="IPR053578">
    <property type="entry name" value="UDP-sulfoquinovose_synthase"/>
</dbReference>
<dbReference type="EMBL" id="CP045482">
    <property type="protein sequence ID" value="QGR21964.1"/>
    <property type="molecule type" value="Genomic_DNA"/>
</dbReference>
<evidence type="ECO:0000313" key="3">
    <source>
        <dbReference type="EMBL" id="MQL56511.1"/>
    </source>
</evidence>
<gene>
    <name evidence="4" type="ORF">D1866_08060</name>
    <name evidence="3" type="ORF">GFB69_12625</name>
</gene>
<dbReference type="GeneID" id="42779682"/>
<dbReference type="InterPro" id="IPR036291">
    <property type="entry name" value="NAD(P)-bd_dom_sf"/>
</dbReference>
<comment type="similarity">
    <text evidence="1">Belongs to the NAD(P)-dependent epimerase/dehydratase family.</text>
</comment>
<dbReference type="Gene3D" id="3.90.25.10">
    <property type="entry name" value="UDP-galactose 4-epimerase, domain 1"/>
    <property type="match status" value="1"/>
</dbReference>
<dbReference type="Proteomes" id="UP000426328">
    <property type="component" value="Chromosome"/>
</dbReference>
<feature type="domain" description="NAD-dependent epimerase/dehydratase" evidence="2">
    <location>
        <begin position="12"/>
        <end position="302"/>
    </location>
</feature>
<dbReference type="RefSeq" id="WP_152943401.1">
    <property type="nucleotide sequence ID" value="NZ_CP045482.1"/>
</dbReference>
<evidence type="ECO:0000313" key="5">
    <source>
        <dbReference type="Proteomes" id="UP000426328"/>
    </source>
</evidence>
<dbReference type="Gene3D" id="3.40.50.720">
    <property type="entry name" value="NAD(P)-binding Rossmann-like Domain"/>
    <property type="match status" value="1"/>
</dbReference>
<evidence type="ECO:0000313" key="4">
    <source>
        <dbReference type="EMBL" id="QGR21964.1"/>
    </source>
</evidence>
<reference evidence="3 6" key="1">
    <citation type="submission" date="2019-10" db="EMBL/GenBank/DDBJ databases">
        <title>Comparative genomics of sulfur disproportionating microorganisms.</title>
        <authorList>
            <person name="Ward L.M."/>
            <person name="Bertran E."/>
            <person name="Johnston D."/>
        </authorList>
    </citation>
    <scope>NUCLEOTIDE SEQUENCE [LARGE SCALE GENOMIC DNA]</scope>
    <source>
        <strain evidence="3 6">DSM 3772</strain>
    </source>
</reference>
<name>A0A650CVR4_ACIAM</name>
<proteinExistence type="inferred from homology"/>
<dbReference type="Proteomes" id="UP000474054">
    <property type="component" value="Unassembled WGS sequence"/>
</dbReference>
<evidence type="ECO:0000313" key="6">
    <source>
        <dbReference type="Proteomes" id="UP000474054"/>
    </source>
</evidence>
<evidence type="ECO:0000259" key="2">
    <source>
        <dbReference type="Pfam" id="PF01370"/>
    </source>
</evidence>
<sequence>MIFIIFVETKKVLILGIDGYLGWALALRLGKKGHEVYGMDNLITRTQAMEVGGDSAFPLPSVEERRNIFKRYIGPIDFVINDITKPNVLRDYINKVKPDAIVHFAEQRSAPYSMIDEDHAIYTMHNNIEGTMRLIYAVKDHPEIHILKMGTMGEYGTPNYDIPESPYVKFEYKGKSDMIPVPKFAGSWYHWSKVHDSHNLLFANKVWGITVTDINQGPVYGTRTTDMMDGENVIEGLRTRIDIDEAWGTVVNRNAVRAILGLPLLVYGKGGQTRGFISLEDSVNALEILINNPPKEGEFRVVNQFMELYSVEKIAMLIANATEELFGYRPKIHYVRNPRVEMEEHYYNPERKILPSLGYEQKRFLKDEIYSILTDLYQYRDRLKNFSEWTNVKTDWRNGRNDKNRFDLIKEL</sequence>
<reference evidence="4 5" key="2">
    <citation type="submission" date="2019-10" db="EMBL/GenBank/DDBJ databases">
        <title>Genome Sequences from Six Type Strain Members of the Archaeal Family Sulfolobaceae: Acidianus ambivalens, Acidianus infernus, Metallosphaera prunae, Stygiolobus azoricus, Sulfolobus metallicus, and Sulfurisphaera ohwakuensis.</title>
        <authorList>
            <person name="Counts J.A."/>
            <person name="Kelly R.M."/>
        </authorList>
    </citation>
    <scope>NUCLEOTIDE SEQUENCE [LARGE SCALE GENOMIC DNA]</scope>
    <source>
        <strain evidence="4 5">LEI 10</strain>
    </source>
</reference>
<dbReference type="Pfam" id="PF01370">
    <property type="entry name" value="Epimerase"/>
    <property type="match status" value="1"/>
</dbReference>
<dbReference type="EMBL" id="WHYS01000005">
    <property type="protein sequence ID" value="MQL56511.1"/>
    <property type="molecule type" value="Genomic_DNA"/>
</dbReference>
<dbReference type="AlphaFoldDB" id="A0A650CVR4"/>
<keyword evidence="5" id="KW-1185">Reference proteome</keyword>
<dbReference type="SUPFAM" id="SSF51735">
    <property type="entry name" value="NAD(P)-binding Rossmann-fold domains"/>
    <property type="match status" value="1"/>
</dbReference>
<evidence type="ECO:0000256" key="1">
    <source>
        <dbReference type="ARBA" id="ARBA00007637"/>
    </source>
</evidence>
<protein>
    <submittedName>
        <fullName evidence="4">NAD-dependent epimerase/dehydratase family protein</fullName>
    </submittedName>
</protein>
<dbReference type="NCBIfam" id="NF041015">
    <property type="entry name" value="UDPsulfquin_syn"/>
    <property type="match status" value="1"/>
</dbReference>
<organism evidence="4 5">
    <name type="scientific">Acidianus ambivalens</name>
    <name type="common">Desulfurolobus ambivalens</name>
    <dbReference type="NCBI Taxonomy" id="2283"/>
    <lineage>
        <taxon>Archaea</taxon>
        <taxon>Thermoproteota</taxon>
        <taxon>Thermoprotei</taxon>
        <taxon>Sulfolobales</taxon>
        <taxon>Sulfolobaceae</taxon>
        <taxon>Acidianus</taxon>
    </lineage>
</organism>